<comment type="caution">
    <text evidence="2">The sequence shown here is derived from an EMBL/GenBank/DDBJ whole genome shotgun (WGS) entry which is preliminary data.</text>
</comment>
<evidence type="ECO:0000256" key="1">
    <source>
        <dbReference type="SAM" id="Phobius"/>
    </source>
</evidence>
<feature type="transmembrane region" description="Helical" evidence="1">
    <location>
        <begin position="57"/>
        <end position="78"/>
    </location>
</feature>
<sequence length="104" mass="11520">MFTLNPTDPNPTVFCNTSQFLAKDLYQSLIDNLNLRRARQRLLVGRINQFTMQLLKLLLFVAAFLYIGAGVVSSACAFDRKTGKGECSAPRCETDKKGNTICVG</sequence>
<protein>
    <submittedName>
        <fullName evidence="2">Uncharacterized protein</fullName>
    </submittedName>
</protein>
<proteinExistence type="predicted"/>
<reference evidence="2 3" key="2">
    <citation type="journal article" date="2019" name="G3 (Bethesda)">
        <title>Hybrid Assembly of the Genome of the Entomopathogenic Nematode Steinernema carpocapsae Identifies the X-Chromosome.</title>
        <authorList>
            <person name="Serra L."/>
            <person name="Macchietto M."/>
            <person name="Macias-Munoz A."/>
            <person name="McGill C.J."/>
            <person name="Rodriguez I.M."/>
            <person name="Rodriguez B."/>
            <person name="Murad R."/>
            <person name="Mortazavi A."/>
        </authorList>
    </citation>
    <scope>NUCLEOTIDE SEQUENCE [LARGE SCALE GENOMIC DNA]</scope>
    <source>
        <strain evidence="2 3">ALL</strain>
    </source>
</reference>
<keyword evidence="1" id="KW-1133">Transmembrane helix</keyword>
<reference evidence="2 3" key="1">
    <citation type="journal article" date="2015" name="Genome Biol.">
        <title>Comparative genomics of Steinernema reveals deeply conserved gene regulatory networks.</title>
        <authorList>
            <person name="Dillman A.R."/>
            <person name="Macchietto M."/>
            <person name="Porter C.F."/>
            <person name="Rogers A."/>
            <person name="Williams B."/>
            <person name="Antoshechkin I."/>
            <person name="Lee M.M."/>
            <person name="Goodwin Z."/>
            <person name="Lu X."/>
            <person name="Lewis E.E."/>
            <person name="Goodrich-Blair H."/>
            <person name="Stock S.P."/>
            <person name="Adams B.J."/>
            <person name="Sternberg P.W."/>
            <person name="Mortazavi A."/>
        </authorList>
    </citation>
    <scope>NUCLEOTIDE SEQUENCE [LARGE SCALE GENOMIC DNA]</scope>
    <source>
        <strain evidence="2 3">ALL</strain>
    </source>
</reference>
<gene>
    <name evidence="2" type="ORF">L596_022489</name>
</gene>
<accession>A0A4U5MLY5</accession>
<evidence type="ECO:0000313" key="2">
    <source>
        <dbReference type="EMBL" id="TKR70461.1"/>
    </source>
</evidence>
<dbReference type="EMBL" id="AZBU02000007">
    <property type="protein sequence ID" value="TKR70461.1"/>
    <property type="molecule type" value="Genomic_DNA"/>
</dbReference>
<name>A0A4U5MLY5_STECR</name>
<keyword evidence="1" id="KW-0812">Transmembrane</keyword>
<evidence type="ECO:0000313" key="3">
    <source>
        <dbReference type="Proteomes" id="UP000298663"/>
    </source>
</evidence>
<keyword evidence="1" id="KW-0472">Membrane</keyword>
<dbReference type="AlphaFoldDB" id="A0A4U5MLY5"/>
<keyword evidence="3" id="KW-1185">Reference proteome</keyword>
<dbReference type="Proteomes" id="UP000298663">
    <property type="component" value="Unassembled WGS sequence"/>
</dbReference>
<organism evidence="2 3">
    <name type="scientific">Steinernema carpocapsae</name>
    <name type="common">Entomopathogenic nematode</name>
    <dbReference type="NCBI Taxonomy" id="34508"/>
    <lineage>
        <taxon>Eukaryota</taxon>
        <taxon>Metazoa</taxon>
        <taxon>Ecdysozoa</taxon>
        <taxon>Nematoda</taxon>
        <taxon>Chromadorea</taxon>
        <taxon>Rhabditida</taxon>
        <taxon>Tylenchina</taxon>
        <taxon>Panagrolaimomorpha</taxon>
        <taxon>Strongyloidoidea</taxon>
        <taxon>Steinernematidae</taxon>
        <taxon>Steinernema</taxon>
    </lineage>
</organism>